<dbReference type="Pfam" id="PF00885">
    <property type="entry name" value="DMRL_synthase"/>
    <property type="match status" value="1"/>
</dbReference>
<evidence type="ECO:0000256" key="5">
    <source>
        <dbReference type="ARBA" id="ARBA00022679"/>
    </source>
</evidence>
<comment type="function">
    <text evidence="7">Catalyzes the formation of 6,7-dimethyl-8-ribityllumazine by condensation of 5-amino-6-(D-ribitylamino)uracil with 3,4-dihydroxy-2-butanone 4-phosphate. This is the penultimate step in the biosynthesis of riboflavin.</text>
</comment>
<dbReference type="HAMAP" id="MF_00178">
    <property type="entry name" value="Lumazine_synth"/>
    <property type="match status" value="1"/>
</dbReference>
<reference evidence="8 9" key="1">
    <citation type="submission" date="2019-09" db="EMBL/GenBank/DDBJ databases">
        <authorList>
            <person name="Depoorter E."/>
        </authorList>
    </citation>
    <scope>NUCLEOTIDE SEQUENCE [LARGE SCALE GENOMIC DNA]</scope>
    <source>
        <strain evidence="8">LMG 23254</strain>
    </source>
</reference>
<dbReference type="Gene3D" id="3.40.50.960">
    <property type="entry name" value="Lumazine/riboflavin synthase"/>
    <property type="match status" value="1"/>
</dbReference>
<evidence type="ECO:0000256" key="1">
    <source>
        <dbReference type="ARBA" id="ARBA00004917"/>
    </source>
</evidence>
<evidence type="ECO:0000256" key="4">
    <source>
        <dbReference type="ARBA" id="ARBA00022619"/>
    </source>
</evidence>
<feature type="active site" description="Proton donor" evidence="7">
    <location>
        <position position="88"/>
    </location>
</feature>
<comment type="similarity">
    <text evidence="2 7">Belongs to the DMRL synthase family.</text>
</comment>
<keyword evidence="5 7" id="KW-0808">Transferase</keyword>
<dbReference type="PANTHER" id="PTHR21058">
    <property type="entry name" value="6,7-DIMETHYL-8-RIBITYLLUMAZINE SYNTHASE DMRL SYNTHASE LUMAZINE SYNTHASE"/>
    <property type="match status" value="1"/>
</dbReference>
<feature type="binding site" evidence="7">
    <location>
        <position position="126"/>
    </location>
    <ligand>
        <name>(2S)-2-hydroxy-3-oxobutyl phosphate</name>
        <dbReference type="ChEBI" id="CHEBI:58830"/>
    </ligand>
</feature>
<feature type="binding site" evidence="7">
    <location>
        <position position="113"/>
    </location>
    <ligand>
        <name>5-amino-6-(D-ribitylamino)uracil</name>
        <dbReference type="ChEBI" id="CHEBI:15934"/>
    </ligand>
</feature>
<dbReference type="NCBIfam" id="NF009084">
    <property type="entry name" value="PRK12419.1"/>
    <property type="match status" value="1"/>
</dbReference>
<evidence type="ECO:0000256" key="2">
    <source>
        <dbReference type="ARBA" id="ARBA00007424"/>
    </source>
</evidence>
<dbReference type="GO" id="GO:0009231">
    <property type="term" value="P:riboflavin biosynthetic process"/>
    <property type="evidence" value="ECO:0007669"/>
    <property type="project" value="UniProtKB-UniRule"/>
</dbReference>
<protein>
    <recommendedName>
        <fullName evidence="3 7">6,7-dimethyl-8-ribityllumazine synthase</fullName>
        <shortName evidence="7">DMRL synthase</shortName>
        <shortName evidence="7">LS</shortName>
        <shortName evidence="7">Lumazine synthase</shortName>
        <ecNumber evidence="3 7">2.5.1.78</ecNumber>
    </recommendedName>
</protein>
<dbReference type="AlphaFoldDB" id="A0A6P2LWV4"/>
<proteinExistence type="inferred from homology"/>
<evidence type="ECO:0000256" key="6">
    <source>
        <dbReference type="ARBA" id="ARBA00048785"/>
    </source>
</evidence>
<dbReference type="InterPro" id="IPR034964">
    <property type="entry name" value="LS"/>
</dbReference>
<dbReference type="InterPro" id="IPR002180">
    <property type="entry name" value="LS/RS"/>
</dbReference>
<comment type="caution">
    <text evidence="7">Lacks conserved residue(s) required for the propagation of feature annotation.</text>
</comment>
<keyword evidence="4 7" id="KW-0686">Riboflavin biosynthesis</keyword>
<dbReference type="InterPro" id="IPR036467">
    <property type="entry name" value="LS/RS_sf"/>
</dbReference>
<organism evidence="8 9">
    <name type="scientific">Burkholderia lata (strain ATCC 17760 / DSM 23089 / LMG 22485 / NCIMB 9086 / R18194 / 383)</name>
    <dbReference type="NCBI Taxonomy" id="482957"/>
    <lineage>
        <taxon>Bacteria</taxon>
        <taxon>Pseudomonadati</taxon>
        <taxon>Pseudomonadota</taxon>
        <taxon>Betaproteobacteria</taxon>
        <taxon>Burkholderiales</taxon>
        <taxon>Burkholderiaceae</taxon>
        <taxon>Burkholderia</taxon>
        <taxon>Burkholderia cepacia complex</taxon>
    </lineage>
</organism>
<dbReference type="Proteomes" id="UP000494218">
    <property type="component" value="Unassembled WGS sequence"/>
</dbReference>
<dbReference type="UniPathway" id="UPA00275">
    <property type="reaction ID" value="UER00404"/>
</dbReference>
<name>A0A6P2LWV4_BURL3</name>
<feature type="binding site" evidence="7">
    <location>
        <position position="22"/>
    </location>
    <ligand>
        <name>5-amino-6-(D-ribitylamino)uracil</name>
        <dbReference type="ChEBI" id="CHEBI:15934"/>
    </ligand>
</feature>
<evidence type="ECO:0000256" key="3">
    <source>
        <dbReference type="ARBA" id="ARBA00012664"/>
    </source>
</evidence>
<evidence type="ECO:0000256" key="7">
    <source>
        <dbReference type="HAMAP-Rule" id="MF_00178"/>
    </source>
</evidence>
<accession>A0A6P2LWV4</accession>
<dbReference type="RefSeq" id="WP_175032430.1">
    <property type="nucleotide sequence ID" value="NZ_CABVPW010000016.1"/>
</dbReference>
<comment type="catalytic activity">
    <reaction evidence="6 7">
        <text>(2S)-2-hydroxy-3-oxobutyl phosphate + 5-amino-6-(D-ribitylamino)uracil = 6,7-dimethyl-8-(1-D-ribityl)lumazine + phosphate + 2 H2O + H(+)</text>
        <dbReference type="Rhea" id="RHEA:26152"/>
        <dbReference type="ChEBI" id="CHEBI:15377"/>
        <dbReference type="ChEBI" id="CHEBI:15378"/>
        <dbReference type="ChEBI" id="CHEBI:15934"/>
        <dbReference type="ChEBI" id="CHEBI:43474"/>
        <dbReference type="ChEBI" id="CHEBI:58201"/>
        <dbReference type="ChEBI" id="CHEBI:58830"/>
        <dbReference type="EC" id="2.5.1.78"/>
    </reaction>
</comment>
<comment type="pathway">
    <text evidence="1 7">Cofactor biosynthesis; riboflavin biosynthesis; riboflavin from 2-hydroxy-3-oxobutyl phosphate and 5-amino-6-(D-ribitylamino)uracil: step 1/2.</text>
</comment>
<feature type="binding site" evidence="7">
    <location>
        <begin position="80"/>
        <end position="82"/>
    </location>
    <ligand>
        <name>5-amino-6-(D-ribitylamino)uracil</name>
        <dbReference type="ChEBI" id="CHEBI:15934"/>
    </ligand>
</feature>
<dbReference type="SUPFAM" id="SSF52121">
    <property type="entry name" value="Lumazine synthase"/>
    <property type="match status" value="1"/>
</dbReference>
<evidence type="ECO:0000313" key="9">
    <source>
        <dbReference type="Proteomes" id="UP000494218"/>
    </source>
</evidence>
<dbReference type="PANTHER" id="PTHR21058:SF0">
    <property type="entry name" value="6,7-DIMETHYL-8-RIBITYLLUMAZINE SYNTHASE"/>
    <property type="match status" value="1"/>
</dbReference>
<sequence length="168" mass="17710">MTQPASPSHTAAPRIAFVQSCWHKEIVDQCRNAFVDGLVNANLSQADCDFFEVAGAFEIPLHAKLLAQTGRYAAIACAGLVVDGGIYRHDFVAQAVISGLMQVQLETGVVVLSAVLTPHHFHGAEHVAYFHEHFLVKGAELAHACVDTIGKVAALKTGAVAAALAQAA</sequence>
<evidence type="ECO:0000313" key="8">
    <source>
        <dbReference type="EMBL" id="VWB76612.1"/>
    </source>
</evidence>
<dbReference type="EC" id="2.5.1.78" evidence="3 7"/>
<dbReference type="GO" id="GO:0005829">
    <property type="term" value="C:cytosol"/>
    <property type="evidence" value="ECO:0007669"/>
    <property type="project" value="TreeGrafter"/>
</dbReference>
<dbReference type="GO" id="GO:0000906">
    <property type="term" value="F:6,7-dimethyl-8-ribityllumazine synthase activity"/>
    <property type="evidence" value="ECO:0007669"/>
    <property type="project" value="UniProtKB-UniRule"/>
</dbReference>
<dbReference type="GO" id="GO:0009349">
    <property type="term" value="C:riboflavin synthase complex"/>
    <property type="evidence" value="ECO:0007669"/>
    <property type="project" value="InterPro"/>
</dbReference>
<gene>
    <name evidence="7" type="primary">ribH</name>
    <name evidence="8" type="ORF">BLA23254_03598</name>
</gene>
<dbReference type="EMBL" id="CABVPW010000016">
    <property type="protein sequence ID" value="VWB76612.1"/>
    <property type="molecule type" value="Genomic_DNA"/>
</dbReference>
<feature type="binding site" evidence="7">
    <location>
        <begin position="56"/>
        <end position="58"/>
    </location>
    <ligand>
        <name>5-amino-6-(D-ribitylamino)uracil</name>
        <dbReference type="ChEBI" id="CHEBI:15934"/>
    </ligand>
</feature>